<feature type="region of interest" description="Disordered" evidence="1">
    <location>
        <begin position="1"/>
        <end position="62"/>
    </location>
</feature>
<organism evidence="2 3">
    <name type="scientific">Vitis rotundifolia</name>
    <name type="common">Muscadine grape</name>
    <dbReference type="NCBI Taxonomy" id="103349"/>
    <lineage>
        <taxon>Eukaryota</taxon>
        <taxon>Viridiplantae</taxon>
        <taxon>Streptophyta</taxon>
        <taxon>Embryophyta</taxon>
        <taxon>Tracheophyta</taxon>
        <taxon>Spermatophyta</taxon>
        <taxon>Magnoliopsida</taxon>
        <taxon>eudicotyledons</taxon>
        <taxon>Gunneridae</taxon>
        <taxon>Pentapetalae</taxon>
        <taxon>rosids</taxon>
        <taxon>Vitales</taxon>
        <taxon>Vitaceae</taxon>
        <taxon>Viteae</taxon>
        <taxon>Vitis</taxon>
    </lineage>
</organism>
<comment type="caution">
    <text evidence="2">The sequence shown here is derived from an EMBL/GenBank/DDBJ whole genome shotgun (WGS) entry which is preliminary data.</text>
</comment>
<reference evidence="2 3" key="1">
    <citation type="journal article" date="2023" name="BMC Biotechnol.">
        <title>Vitis rotundifolia cv Carlos genome sequencing.</title>
        <authorList>
            <person name="Huff M."/>
            <person name="Hulse-Kemp A."/>
            <person name="Scheffler B."/>
            <person name="Youngblood R."/>
            <person name="Simpson S."/>
            <person name="Babiker E."/>
            <person name="Staton M."/>
        </authorList>
    </citation>
    <scope>NUCLEOTIDE SEQUENCE [LARGE SCALE GENOMIC DNA]</scope>
    <source>
        <tissue evidence="2">Leaf</tissue>
    </source>
</reference>
<gene>
    <name evidence="2" type="ORF">PVL29_000239</name>
</gene>
<dbReference type="AlphaFoldDB" id="A0AA39AJC2"/>
<evidence type="ECO:0000256" key="1">
    <source>
        <dbReference type="SAM" id="MobiDB-lite"/>
    </source>
</evidence>
<keyword evidence="3" id="KW-1185">Reference proteome</keyword>
<dbReference type="Proteomes" id="UP001168098">
    <property type="component" value="Unassembled WGS sequence"/>
</dbReference>
<protein>
    <submittedName>
        <fullName evidence="2">Uncharacterized protein</fullName>
    </submittedName>
</protein>
<sequence>MASLKAEKPAGSQLFGPVKKEPAKAGDGPAKAPTSKSGPKKPAQKSQEPKKKAKGGKSAAKH</sequence>
<dbReference type="EMBL" id="JARBHA010000001">
    <property type="protein sequence ID" value="KAJ9708080.1"/>
    <property type="molecule type" value="Genomic_DNA"/>
</dbReference>
<evidence type="ECO:0000313" key="2">
    <source>
        <dbReference type="EMBL" id="KAJ9708080.1"/>
    </source>
</evidence>
<name>A0AA39AJC2_VITRO</name>
<dbReference type="PANTHER" id="PTHR35831:SF1">
    <property type="match status" value="1"/>
</dbReference>
<evidence type="ECO:0000313" key="3">
    <source>
        <dbReference type="Proteomes" id="UP001168098"/>
    </source>
</evidence>
<feature type="compositionally biased region" description="Basic residues" evidence="1">
    <location>
        <begin position="51"/>
        <end position="62"/>
    </location>
</feature>
<dbReference type="PANTHER" id="PTHR35831">
    <property type="entry name" value="OS01G0642200 PROTEIN"/>
    <property type="match status" value="1"/>
</dbReference>
<accession>A0AA39AJC2</accession>
<proteinExistence type="predicted"/>